<reference evidence="1 2" key="1">
    <citation type="journal article" date="2014" name="Int. J. Syst. Evol. Microbiol.">
        <title>Nocardia vulneris sp. nov., isolated from wounds of human patients in North America.</title>
        <authorList>
            <person name="Lasker B.A."/>
            <person name="Bell M."/>
            <person name="Klenk H.P."/>
            <person name="Sproer C."/>
            <person name="Schumann C."/>
            <person name="Schumann P."/>
            <person name="Brown J.M."/>
        </authorList>
    </citation>
    <scope>NUCLEOTIDE SEQUENCE [LARGE SCALE GENOMIC DNA]</scope>
    <source>
        <strain evidence="1 2">W9851</strain>
    </source>
</reference>
<proteinExistence type="predicted"/>
<keyword evidence="2" id="KW-1185">Reference proteome</keyword>
<gene>
    <name evidence="1" type="ORF">FG87_32875</name>
</gene>
<dbReference type="RefSeq" id="WP_043678288.1">
    <property type="nucleotide sequence ID" value="NZ_BDCI01000003.1"/>
</dbReference>
<name>A0ABR4Z6Z6_9NOCA</name>
<dbReference type="Proteomes" id="UP000031364">
    <property type="component" value="Unassembled WGS sequence"/>
</dbReference>
<organism evidence="1 2">
    <name type="scientific">Nocardia vulneris</name>
    <dbReference type="NCBI Taxonomy" id="1141657"/>
    <lineage>
        <taxon>Bacteria</taxon>
        <taxon>Bacillati</taxon>
        <taxon>Actinomycetota</taxon>
        <taxon>Actinomycetes</taxon>
        <taxon>Mycobacteriales</taxon>
        <taxon>Nocardiaceae</taxon>
        <taxon>Nocardia</taxon>
    </lineage>
</organism>
<protein>
    <submittedName>
        <fullName evidence="1">Uncharacterized protein</fullName>
    </submittedName>
</protein>
<sequence length="167" mass="18866">MQFSIHREELMGVYRVGPPEAEPGPLPGAGPYLRLFTGADQPSTAWGRAAVQMLFVWRRHFDAWQPGQQIDPEVEEGLSYLGWVIDRETKAMLAEGPFPAAEAPLHRETYGDLVGLLAWRYLQVGLLQDRKPDVSREIHQLNQQIEALDTLVADVEAGRVRLRLPEK</sequence>
<evidence type="ECO:0000313" key="1">
    <source>
        <dbReference type="EMBL" id="KIA61125.1"/>
    </source>
</evidence>
<dbReference type="EMBL" id="JNFP01000051">
    <property type="protein sequence ID" value="KIA61125.1"/>
    <property type="molecule type" value="Genomic_DNA"/>
</dbReference>
<accession>A0ABR4Z6Z6</accession>
<evidence type="ECO:0000313" key="2">
    <source>
        <dbReference type="Proteomes" id="UP000031364"/>
    </source>
</evidence>
<comment type="caution">
    <text evidence="1">The sequence shown here is derived from an EMBL/GenBank/DDBJ whole genome shotgun (WGS) entry which is preliminary data.</text>
</comment>